<dbReference type="EMBL" id="SLUI01000006">
    <property type="protein sequence ID" value="TCL37415.1"/>
    <property type="molecule type" value="Genomic_DNA"/>
</dbReference>
<evidence type="ECO:0008006" key="3">
    <source>
        <dbReference type="Google" id="ProtNLM"/>
    </source>
</evidence>
<evidence type="ECO:0000313" key="1">
    <source>
        <dbReference type="EMBL" id="TCL37415.1"/>
    </source>
</evidence>
<organism evidence="1 2">
    <name type="scientific">Anaerospora hongkongensis</name>
    <dbReference type="NCBI Taxonomy" id="244830"/>
    <lineage>
        <taxon>Bacteria</taxon>
        <taxon>Bacillati</taxon>
        <taxon>Bacillota</taxon>
        <taxon>Negativicutes</taxon>
        <taxon>Selenomonadales</taxon>
        <taxon>Sporomusaceae</taxon>
        <taxon>Anaerospora</taxon>
    </lineage>
</organism>
<dbReference type="Proteomes" id="UP000295063">
    <property type="component" value="Unassembled WGS sequence"/>
</dbReference>
<accession>A0A4R1Q1P5</accession>
<dbReference type="AlphaFoldDB" id="A0A4R1Q1P5"/>
<evidence type="ECO:0000313" key="2">
    <source>
        <dbReference type="Proteomes" id="UP000295063"/>
    </source>
</evidence>
<gene>
    <name evidence="1" type="ORF">EV210_106284</name>
</gene>
<name>A0A4R1Q1P5_9FIRM</name>
<reference evidence="1 2" key="1">
    <citation type="submission" date="2019-03" db="EMBL/GenBank/DDBJ databases">
        <title>Genomic Encyclopedia of Type Strains, Phase IV (KMG-IV): sequencing the most valuable type-strain genomes for metagenomic binning, comparative biology and taxonomic classification.</title>
        <authorList>
            <person name="Goeker M."/>
        </authorList>
    </citation>
    <scope>NUCLEOTIDE SEQUENCE [LARGE SCALE GENOMIC DNA]</scope>
    <source>
        <strain evidence="1 2">DSM 15969</strain>
    </source>
</reference>
<comment type="caution">
    <text evidence="1">The sequence shown here is derived from an EMBL/GenBank/DDBJ whole genome shotgun (WGS) entry which is preliminary data.</text>
</comment>
<keyword evidence="2" id="KW-1185">Reference proteome</keyword>
<protein>
    <recommendedName>
        <fullName evidence="3">ParE-like toxin of type II ParDE toxin-antitoxin system</fullName>
    </recommendedName>
</protein>
<dbReference type="RefSeq" id="WP_279388501.1">
    <property type="nucleotide sequence ID" value="NZ_SLUI01000006.1"/>
</dbReference>
<sequence length="44" mass="5293">MTIRKYSDRYWAVYDEADVLICVTLYKKDVEVVRRLTVALGRKR</sequence>
<proteinExistence type="predicted"/>